<comment type="caution">
    <text evidence="1">The sequence shown here is derived from an EMBL/GenBank/DDBJ whole genome shotgun (WGS) entry which is preliminary data.</text>
</comment>
<dbReference type="EMBL" id="BMEV01000044">
    <property type="protein sequence ID" value="GFZ81135.1"/>
    <property type="molecule type" value="Genomic_DNA"/>
</dbReference>
<dbReference type="RefSeq" id="WP_188392519.1">
    <property type="nucleotide sequence ID" value="NZ_BMEV01000044.1"/>
</dbReference>
<protein>
    <submittedName>
        <fullName evidence="1">Uncharacterized protein</fullName>
    </submittedName>
</protein>
<dbReference type="InterPro" id="IPR058676">
    <property type="entry name" value="YuzK"/>
</dbReference>
<keyword evidence="2" id="KW-1185">Reference proteome</keyword>
<reference evidence="1" key="2">
    <citation type="submission" date="2020-09" db="EMBL/GenBank/DDBJ databases">
        <authorList>
            <person name="Sun Q."/>
            <person name="Zhou Y."/>
        </authorList>
    </citation>
    <scope>NUCLEOTIDE SEQUENCE</scope>
    <source>
        <strain evidence="1">CGMCC 1.12360</strain>
    </source>
</reference>
<dbReference type="Pfam" id="PF26149">
    <property type="entry name" value="YuzK"/>
    <property type="match status" value="1"/>
</dbReference>
<accession>A0A8J2TTK6</accession>
<gene>
    <name evidence="1" type="ORF">GCM10010978_22660</name>
</gene>
<dbReference type="Proteomes" id="UP000602050">
    <property type="component" value="Unassembled WGS sequence"/>
</dbReference>
<name>A0A8J2TTK6_9BACI</name>
<evidence type="ECO:0000313" key="2">
    <source>
        <dbReference type="Proteomes" id="UP000602050"/>
    </source>
</evidence>
<evidence type="ECO:0000313" key="1">
    <source>
        <dbReference type="EMBL" id="GFZ81135.1"/>
    </source>
</evidence>
<organism evidence="1 2">
    <name type="scientific">Compostibacillus humi</name>
    <dbReference type="NCBI Taxonomy" id="1245525"/>
    <lineage>
        <taxon>Bacteria</taxon>
        <taxon>Bacillati</taxon>
        <taxon>Bacillota</taxon>
        <taxon>Bacilli</taxon>
        <taxon>Bacillales</taxon>
        <taxon>Bacillaceae</taxon>
        <taxon>Compostibacillus</taxon>
    </lineage>
</organism>
<proteinExistence type="predicted"/>
<reference evidence="1" key="1">
    <citation type="journal article" date="2014" name="Int. J. Syst. Evol. Microbiol.">
        <title>Complete genome sequence of Corynebacterium casei LMG S-19264T (=DSM 44701T), isolated from a smear-ripened cheese.</title>
        <authorList>
            <consortium name="US DOE Joint Genome Institute (JGI-PGF)"/>
            <person name="Walter F."/>
            <person name="Albersmeier A."/>
            <person name="Kalinowski J."/>
            <person name="Ruckert C."/>
        </authorList>
    </citation>
    <scope>NUCLEOTIDE SEQUENCE</scope>
    <source>
        <strain evidence="1">CGMCC 1.12360</strain>
    </source>
</reference>
<sequence>MEKAMEKSHGMSFAEYERTLANRMKVEKKRELDYAKSKEILTTVKSHLHR</sequence>
<dbReference type="AlphaFoldDB" id="A0A8J2TTK6"/>